<keyword evidence="4" id="KW-0804">Transcription</keyword>
<dbReference type="GO" id="GO:0003677">
    <property type="term" value="F:DNA binding"/>
    <property type="evidence" value="ECO:0007669"/>
    <property type="project" value="UniProtKB-KW"/>
</dbReference>
<dbReference type="RefSeq" id="WP_034240605.1">
    <property type="nucleotide sequence ID" value="NZ_AQRA01000003.1"/>
</dbReference>
<dbReference type="Pfam" id="PF04542">
    <property type="entry name" value="Sigma70_r2"/>
    <property type="match status" value="1"/>
</dbReference>
<name>A0A023BWE9_9FLAO</name>
<gene>
    <name evidence="6" type="ORF">ATO12_11120</name>
</gene>
<dbReference type="PANTHER" id="PTHR43133:SF8">
    <property type="entry name" value="RNA POLYMERASE SIGMA FACTOR HI_1459-RELATED"/>
    <property type="match status" value="1"/>
</dbReference>
<dbReference type="GO" id="GO:0016987">
    <property type="term" value="F:sigma factor activity"/>
    <property type="evidence" value="ECO:0007669"/>
    <property type="project" value="UniProtKB-KW"/>
</dbReference>
<accession>A0A023BWE9</accession>
<dbReference type="GO" id="GO:0006352">
    <property type="term" value="P:DNA-templated transcription initiation"/>
    <property type="evidence" value="ECO:0007669"/>
    <property type="project" value="InterPro"/>
</dbReference>
<dbReference type="STRING" id="1317122.ATO12_11120"/>
<keyword evidence="7" id="KW-1185">Reference proteome</keyword>
<dbReference type="InterPro" id="IPR007627">
    <property type="entry name" value="RNA_pol_sigma70_r2"/>
</dbReference>
<dbReference type="eggNOG" id="COG1595">
    <property type="taxonomic scope" value="Bacteria"/>
</dbReference>
<evidence type="ECO:0000256" key="1">
    <source>
        <dbReference type="ARBA" id="ARBA00023015"/>
    </source>
</evidence>
<reference evidence="6 7" key="1">
    <citation type="submission" date="2014-04" db="EMBL/GenBank/DDBJ databases">
        <title>Aquimarina sp. 22II-S11-z7 Genome Sequencing.</title>
        <authorList>
            <person name="Lai Q."/>
        </authorList>
    </citation>
    <scope>NUCLEOTIDE SEQUENCE [LARGE SCALE GENOMIC DNA]</scope>
    <source>
        <strain evidence="6 7">22II-S11-z7</strain>
    </source>
</reference>
<dbReference type="InterPro" id="IPR014284">
    <property type="entry name" value="RNA_pol_sigma-70_dom"/>
</dbReference>
<keyword evidence="1" id="KW-0805">Transcription regulation</keyword>
<evidence type="ECO:0000313" key="7">
    <source>
        <dbReference type="Proteomes" id="UP000023541"/>
    </source>
</evidence>
<evidence type="ECO:0000256" key="4">
    <source>
        <dbReference type="ARBA" id="ARBA00023163"/>
    </source>
</evidence>
<evidence type="ECO:0000256" key="3">
    <source>
        <dbReference type="ARBA" id="ARBA00023125"/>
    </source>
</evidence>
<comment type="caution">
    <text evidence="6">The sequence shown here is derived from an EMBL/GenBank/DDBJ whole genome shotgun (WGS) entry which is preliminary data.</text>
</comment>
<sequence>MGNTKFHSDQKYIEALLKNDTVVLTEIYDKFAPKVVGYIKNNSGDESRAQDIIQETLITIYKQAKEKGLQLTCPFDAYFFLLCKRKWLNELKKHSNNQVTINEEIVSIDDESVRFAEETEIFNAKHELFKEMFDQLGKACKELLKVTFTTKSMEEVALKLGQSYGYVRKKKSLCIGQLTKLVQNTPKFNKIKNLL</sequence>
<protein>
    <submittedName>
        <fullName evidence="6">RNA polymerase subunit sigma-24</fullName>
    </submittedName>
</protein>
<feature type="domain" description="RNA polymerase sigma-70 region 2" evidence="5">
    <location>
        <begin position="27"/>
        <end position="95"/>
    </location>
</feature>
<keyword evidence="2" id="KW-0731">Sigma factor</keyword>
<evidence type="ECO:0000256" key="2">
    <source>
        <dbReference type="ARBA" id="ARBA00023082"/>
    </source>
</evidence>
<proteinExistence type="predicted"/>
<keyword evidence="3" id="KW-0238">DNA-binding</keyword>
<dbReference type="NCBIfam" id="TIGR02937">
    <property type="entry name" value="sigma70-ECF"/>
    <property type="match status" value="1"/>
</dbReference>
<dbReference type="SUPFAM" id="SSF88946">
    <property type="entry name" value="Sigma2 domain of RNA polymerase sigma factors"/>
    <property type="match status" value="1"/>
</dbReference>
<dbReference type="Gene3D" id="1.10.1740.10">
    <property type="match status" value="1"/>
</dbReference>
<dbReference type="OrthoDB" id="1099849at2"/>
<dbReference type="EMBL" id="AQRA01000003">
    <property type="protein sequence ID" value="EZH74315.1"/>
    <property type="molecule type" value="Genomic_DNA"/>
</dbReference>
<evidence type="ECO:0000259" key="5">
    <source>
        <dbReference type="Pfam" id="PF04542"/>
    </source>
</evidence>
<dbReference type="InterPro" id="IPR013325">
    <property type="entry name" value="RNA_pol_sigma_r2"/>
</dbReference>
<evidence type="ECO:0000313" key="6">
    <source>
        <dbReference type="EMBL" id="EZH74315.1"/>
    </source>
</evidence>
<dbReference type="Proteomes" id="UP000023541">
    <property type="component" value="Unassembled WGS sequence"/>
</dbReference>
<dbReference type="InterPro" id="IPR039425">
    <property type="entry name" value="RNA_pol_sigma-70-like"/>
</dbReference>
<dbReference type="PANTHER" id="PTHR43133">
    <property type="entry name" value="RNA POLYMERASE ECF-TYPE SIGMA FACTO"/>
    <property type="match status" value="1"/>
</dbReference>
<organism evidence="6 7">
    <name type="scientific">Aquimarina atlantica</name>
    <dbReference type="NCBI Taxonomy" id="1317122"/>
    <lineage>
        <taxon>Bacteria</taxon>
        <taxon>Pseudomonadati</taxon>
        <taxon>Bacteroidota</taxon>
        <taxon>Flavobacteriia</taxon>
        <taxon>Flavobacteriales</taxon>
        <taxon>Flavobacteriaceae</taxon>
        <taxon>Aquimarina</taxon>
    </lineage>
</organism>
<dbReference type="AlphaFoldDB" id="A0A023BWE9"/>